<organism evidence="1 2">
    <name type="scientific">Xylaria curta</name>
    <dbReference type="NCBI Taxonomy" id="42375"/>
    <lineage>
        <taxon>Eukaryota</taxon>
        <taxon>Fungi</taxon>
        <taxon>Dikarya</taxon>
        <taxon>Ascomycota</taxon>
        <taxon>Pezizomycotina</taxon>
        <taxon>Sordariomycetes</taxon>
        <taxon>Xylariomycetidae</taxon>
        <taxon>Xylariales</taxon>
        <taxon>Xylariaceae</taxon>
        <taxon>Xylaria</taxon>
    </lineage>
</organism>
<comment type="caution">
    <text evidence="1">The sequence shown here is derived from an EMBL/GenBank/DDBJ whole genome shotgun (WGS) entry which is preliminary data.</text>
</comment>
<sequence length="335" mass="37031">MVTKIFLTGATGYIGGEALYSLHQAHPDFEFTLLLRSEEKAKQISGQYPNAKFVYGTLEDSEAIEKAAAAADIVVHTADSSDNLPSARAITKGLSKGHTDEKPGYWIHVCGTGMLQWYDWDNDRYGESPLPAQKYHDIDDIDRILTIPPHAYHRNCDEIVLSANQIGGIKTLIVGPPLIYGPGRGPINQRSIQAYNMAKFTIENGFAPIMTGGGSPEWDNVHIHDLGKFFVLAVDAALDPEKKNNPEIFGPRGYFFLENGAHSWRDLATQIAEEAKKQGYIPEAKTQQGEYKNYGANSKSVAARARKYLGWEPHGRSLKDEVPDIVSSEAKRLGK</sequence>
<gene>
    <name evidence="1" type="ORF">NUW58_g2906</name>
</gene>
<dbReference type="Proteomes" id="UP001143856">
    <property type="component" value="Unassembled WGS sequence"/>
</dbReference>
<accession>A0ACC1PGH5</accession>
<name>A0ACC1PGH5_9PEZI</name>
<dbReference type="EMBL" id="JAPDGR010000409">
    <property type="protein sequence ID" value="KAJ2990525.1"/>
    <property type="molecule type" value="Genomic_DNA"/>
</dbReference>
<protein>
    <submittedName>
        <fullName evidence="1">Uncharacterized protein</fullName>
    </submittedName>
</protein>
<evidence type="ECO:0000313" key="2">
    <source>
        <dbReference type="Proteomes" id="UP001143856"/>
    </source>
</evidence>
<proteinExistence type="predicted"/>
<keyword evidence="2" id="KW-1185">Reference proteome</keyword>
<reference evidence="1" key="1">
    <citation type="submission" date="2022-10" db="EMBL/GenBank/DDBJ databases">
        <title>Genome Sequence of Xylaria curta.</title>
        <authorList>
            <person name="Buettner E."/>
        </authorList>
    </citation>
    <scope>NUCLEOTIDE SEQUENCE</scope>
    <source>
        <strain evidence="1">Babe10</strain>
    </source>
</reference>
<evidence type="ECO:0000313" key="1">
    <source>
        <dbReference type="EMBL" id="KAJ2990525.1"/>
    </source>
</evidence>